<protein>
    <submittedName>
        <fullName evidence="2">Helix-turn-helix domain-containing protein</fullName>
    </submittedName>
</protein>
<dbReference type="OrthoDB" id="2559672at2"/>
<keyword evidence="3" id="KW-1185">Reference proteome</keyword>
<sequence length="301" mass="33144">MVKPNDNPAAVSLRFFTPCEVLRPYLTTIYRLTTIAPIADPVADLLHPEWANVRFVTGDPAIAAIGGEPRRTMPRAIMAGPSSRATYFACGTMRAWGVGLLPTGWQRFVATPADAYADRLINLVEVTALRPLARIAEAIGDDTDSEEVTLTRIEGQLLALLADAPREDPLVWRAHAALVDDSVASVAEWGARIGVSPRTLERISTRAFGFAPKLLLRRQRFLRSLARFMLNPQMQWTHTIDHRYCDQPQFVRDFARFMGMGAREYAALPHPILEAAARARMAHAGAAMQGLHAPVAPSRSA</sequence>
<proteinExistence type="predicted"/>
<reference evidence="2 3" key="1">
    <citation type="submission" date="2019-08" db="EMBL/GenBank/DDBJ databases">
        <title>Sphingorhabdus soil sp. nov., isolated from arctic soil.</title>
        <authorList>
            <person name="Liu Y."/>
        </authorList>
    </citation>
    <scope>NUCLEOTIDE SEQUENCE [LARGE SCALE GENOMIC DNA]</scope>
    <source>
        <strain evidence="2 3">D-2Q-5-6</strain>
    </source>
</reference>
<evidence type="ECO:0000259" key="1">
    <source>
        <dbReference type="PROSITE" id="PS01124"/>
    </source>
</evidence>
<gene>
    <name evidence="2" type="ORF">FSZ31_00890</name>
</gene>
<name>A0A5C6UQQ4_9SPHN</name>
<dbReference type="GO" id="GO:0043565">
    <property type="term" value="F:sequence-specific DNA binding"/>
    <property type="evidence" value="ECO:0007669"/>
    <property type="project" value="InterPro"/>
</dbReference>
<dbReference type="PROSITE" id="PS01124">
    <property type="entry name" value="HTH_ARAC_FAMILY_2"/>
    <property type="match status" value="1"/>
</dbReference>
<dbReference type="Proteomes" id="UP000321129">
    <property type="component" value="Unassembled WGS sequence"/>
</dbReference>
<dbReference type="EMBL" id="VOPY01000001">
    <property type="protein sequence ID" value="TXC73355.1"/>
    <property type="molecule type" value="Genomic_DNA"/>
</dbReference>
<dbReference type="GO" id="GO:0003700">
    <property type="term" value="F:DNA-binding transcription factor activity"/>
    <property type="evidence" value="ECO:0007669"/>
    <property type="project" value="InterPro"/>
</dbReference>
<evidence type="ECO:0000313" key="2">
    <source>
        <dbReference type="EMBL" id="TXC73355.1"/>
    </source>
</evidence>
<feature type="domain" description="HTH araC/xylS-type" evidence="1">
    <location>
        <begin position="168"/>
        <end position="268"/>
    </location>
</feature>
<dbReference type="AlphaFoldDB" id="A0A5C6UQQ4"/>
<evidence type="ECO:0000313" key="3">
    <source>
        <dbReference type="Proteomes" id="UP000321129"/>
    </source>
</evidence>
<dbReference type="Gene3D" id="1.10.10.60">
    <property type="entry name" value="Homeodomain-like"/>
    <property type="match status" value="1"/>
</dbReference>
<dbReference type="InterPro" id="IPR018060">
    <property type="entry name" value="HTH_AraC"/>
</dbReference>
<accession>A0A5C6UQQ4</accession>
<comment type="caution">
    <text evidence="2">The sequence shown here is derived from an EMBL/GenBank/DDBJ whole genome shotgun (WGS) entry which is preliminary data.</text>
</comment>
<organism evidence="2 3">
    <name type="scientific">Flavisphingopyxis soli</name>
    <dbReference type="NCBI Taxonomy" id="2601267"/>
    <lineage>
        <taxon>Bacteria</taxon>
        <taxon>Pseudomonadati</taxon>
        <taxon>Pseudomonadota</taxon>
        <taxon>Alphaproteobacteria</taxon>
        <taxon>Sphingomonadales</taxon>
        <taxon>Sphingopyxidaceae</taxon>
        <taxon>Flavisphingopyxis</taxon>
    </lineage>
</organism>